<protein>
    <submittedName>
        <fullName evidence="1">Uncharacterized protein</fullName>
    </submittedName>
</protein>
<name>A0ACC7MPC1_9PSED</name>
<dbReference type="EMBL" id="JBJHQE010000006">
    <property type="protein sequence ID" value="MFK9080221.1"/>
    <property type="molecule type" value="Genomic_DNA"/>
</dbReference>
<comment type="caution">
    <text evidence="1">The sequence shown here is derived from an EMBL/GenBank/DDBJ whole genome shotgun (WGS) entry which is preliminary data.</text>
</comment>
<keyword evidence="2" id="KW-1185">Reference proteome</keyword>
<dbReference type="Proteomes" id="UP001622950">
    <property type="component" value="Unassembled WGS sequence"/>
</dbReference>
<accession>A0ACC7MPC1</accession>
<proteinExistence type="predicted"/>
<organism evidence="1 2">
    <name type="scientific">Pseudomonas neuropathica</name>
    <dbReference type="NCBI Taxonomy" id="2730425"/>
    <lineage>
        <taxon>Bacteria</taxon>
        <taxon>Pseudomonadati</taxon>
        <taxon>Pseudomonadota</taxon>
        <taxon>Gammaproteobacteria</taxon>
        <taxon>Pseudomonadales</taxon>
        <taxon>Pseudomonadaceae</taxon>
        <taxon>Pseudomonas</taxon>
    </lineage>
</organism>
<evidence type="ECO:0000313" key="2">
    <source>
        <dbReference type="Proteomes" id="UP001622950"/>
    </source>
</evidence>
<evidence type="ECO:0000313" key="1">
    <source>
        <dbReference type="EMBL" id="MFK9080221.1"/>
    </source>
</evidence>
<reference evidence="1" key="1">
    <citation type="submission" date="2024-11" db="EMBL/GenBank/DDBJ databases">
        <authorList>
            <person name="Lucas J.A."/>
        </authorList>
    </citation>
    <scope>NUCLEOTIDE SEQUENCE</scope>
    <source>
        <strain evidence="1">Z 8.8</strain>
    </source>
</reference>
<sequence>MPKTKLELSVDVYRSLINPTIVRGRVSGELPAETFQQYIDELETAKLLLESDKNKRTLTFSALSSNSGEFFAASMEDFLRADSRKKKTPSHFYIVGEDQIYTATSEQAPLHIKGYLDAVALYEIFKDVADHGKEPDSNILIFFHKEKVELTIDYASENLQPLPKLAEFKAKFIDDDIHTDQKKTIIKAVLQELSKEFDEKLKISHIIERFDEFFRRTSSGYQLYVSEFSFQKVKAEVEKSKFEFITKMNKVFSDIQNQLLTVPAALIIAGSQFEKADHITLKNIIILVGVLAFTIFMILLIINQRNTLKSLISEIDNEWSLIKNKHQTIKIQFNEQYEALASRYKYQYSLLELVCFIVVLACMTTILLFRYYSDNATTPIETAVTLGFFLAAYIIWRGAVLFNVLFYNRLEDNVAKK</sequence>
<gene>
    <name evidence="1" type="ORF">ACJEBM_05990</name>
</gene>